<dbReference type="SUPFAM" id="SSF51735">
    <property type="entry name" value="NAD(P)-binding Rossmann-fold domains"/>
    <property type="match status" value="1"/>
</dbReference>
<dbReference type="InterPro" id="IPR032095">
    <property type="entry name" value="Sacchrp_dh-like_C"/>
</dbReference>
<evidence type="ECO:0000313" key="3">
    <source>
        <dbReference type="EMBL" id="GLX69463.1"/>
    </source>
</evidence>
<sequence>MKIFCLGGAGNICREAVLDLVHYSDFEKITIGDFNVEEGHKVVAWLNDPRVDFVQVNVKDHEDTVAKMRGYDIVMDGTTITLNGLSTAAIAEAGCHGVNLNGFGEEDRSHEVFLRNNRTCLPGFGMTPGLTQMMAMHAANQLDEVDEVRVSHGSYRPIAFSKSITETTTYEYDPELPGRVVYENGEFIQVPPFARPRDIALPEPYGTAVQYIIPHAETKTLAKALASKNVKLIEVRGTWPQTNMALVKSLYDYGFFRNDPITVNGAEVGIMDCISQYLYNSKEGKETELYGYALHVEVTGMKDGKHKKFTLTHTHPASDGSVDGWEKLRAYTRNVGIPLAVAAELIAKGHVKQAGIVTPEEAFTNPGLVFEELARRNLFVHEEQVELAII</sequence>
<dbReference type="RefSeq" id="WP_284240244.1">
    <property type="nucleotide sequence ID" value="NZ_BSSQ01000015.1"/>
</dbReference>
<gene>
    <name evidence="3" type="ORF">MU1_38080</name>
</gene>
<dbReference type="PANTHER" id="PTHR43796">
    <property type="entry name" value="CARBOXYNORSPERMIDINE SYNTHASE"/>
    <property type="match status" value="1"/>
</dbReference>
<evidence type="ECO:0000259" key="1">
    <source>
        <dbReference type="Pfam" id="PF03435"/>
    </source>
</evidence>
<evidence type="ECO:0000259" key="2">
    <source>
        <dbReference type="Pfam" id="PF16653"/>
    </source>
</evidence>
<keyword evidence="4" id="KW-1185">Reference proteome</keyword>
<dbReference type="Gene3D" id="3.30.360.10">
    <property type="entry name" value="Dihydrodipicolinate Reductase, domain 2"/>
    <property type="match status" value="1"/>
</dbReference>
<dbReference type="Gene3D" id="3.40.50.720">
    <property type="entry name" value="NAD(P)-binding Rossmann-like Domain"/>
    <property type="match status" value="2"/>
</dbReference>
<dbReference type="PANTHER" id="PTHR43796:SF2">
    <property type="entry name" value="CARBOXYNORSPERMIDINE SYNTHASE"/>
    <property type="match status" value="1"/>
</dbReference>
<dbReference type="Pfam" id="PF03435">
    <property type="entry name" value="Sacchrp_dh_NADP"/>
    <property type="match status" value="1"/>
</dbReference>
<protein>
    <submittedName>
        <fullName evidence="3">Saccharopine dehydrogenase</fullName>
    </submittedName>
</protein>
<proteinExistence type="predicted"/>
<evidence type="ECO:0000313" key="4">
    <source>
        <dbReference type="Proteomes" id="UP001157114"/>
    </source>
</evidence>
<feature type="domain" description="Saccharopine dehydrogenase NADP binding" evidence="1">
    <location>
        <begin position="4"/>
        <end position="100"/>
    </location>
</feature>
<dbReference type="InterPro" id="IPR036291">
    <property type="entry name" value="NAD(P)-bd_dom_sf"/>
</dbReference>
<dbReference type="InterPro" id="IPR005097">
    <property type="entry name" value="Sacchrp_dh_NADP-bd"/>
</dbReference>
<dbReference type="EMBL" id="BSSQ01000015">
    <property type="protein sequence ID" value="GLX69463.1"/>
    <property type="molecule type" value="Genomic_DNA"/>
</dbReference>
<feature type="domain" description="Saccharopine dehydrogenase-like C-terminal" evidence="2">
    <location>
        <begin position="125"/>
        <end position="375"/>
    </location>
</feature>
<dbReference type="Pfam" id="PF16653">
    <property type="entry name" value="Sacchrp_dh_C"/>
    <property type="match status" value="1"/>
</dbReference>
<comment type="caution">
    <text evidence="3">The sequence shown here is derived from an EMBL/GenBank/DDBJ whole genome shotgun (WGS) entry which is preliminary data.</text>
</comment>
<dbReference type="Proteomes" id="UP001157114">
    <property type="component" value="Unassembled WGS sequence"/>
</dbReference>
<name>A0ABQ6GF22_9BACL</name>
<reference evidence="3 4" key="1">
    <citation type="submission" date="2023-03" db="EMBL/GenBank/DDBJ databases">
        <title>Draft genome sequence of the bacteria which degrade cell wall of Tricholomamatutake.</title>
        <authorList>
            <person name="Konishi Y."/>
            <person name="Fukuta Y."/>
            <person name="Shirasaka N."/>
        </authorList>
    </citation>
    <scope>NUCLEOTIDE SEQUENCE [LARGE SCALE GENOMIC DNA]</scope>
    <source>
        <strain evidence="4">mu1</strain>
    </source>
</reference>
<accession>A0ABQ6GF22</accession>
<organism evidence="3 4">
    <name type="scientific">Paenibacillus glycanilyticus</name>
    <dbReference type="NCBI Taxonomy" id="126569"/>
    <lineage>
        <taxon>Bacteria</taxon>
        <taxon>Bacillati</taxon>
        <taxon>Bacillota</taxon>
        <taxon>Bacilli</taxon>
        <taxon>Bacillales</taxon>
        <taxon>Paenibacillaceae</taxon>
        <taxon>Paenibacillus</taxon>
    </lineage>
</organism>